<gene>
    <name evidence="2" type="ORF">R1sor_015419</name>
</gene>
<dbReference type="EMBL" id="JBJQOH010000004">
    <property type="protein sequence ID" value="KAL3689110.1"/>
    <property type="molecule type" value="Genomic_DNA"/>
</dbReference>
<evidence type="ECO:0000256" key="1">
    <source>
        <dbReference type="SAM" id="MobiDB-lite"/>
    </source>
</evidence>
<reference evidence="2 3" key="1">
    <citation type="submission" date="2024-09" db="EMBL/GenBank/DDBJ databases">
        <title>Chromosome-scale assembly of Riccia sorocarpa.</title>
        <authorList>
            <person name="Paukszto L."/>
        </authorList>
    </citation>
    <scope>NUCLEOTIDE SEQUENCE [LARGE SCALE GENOMIC DNA]</scope>
    <source>
        <strain evidence="2">LP-2024</strain>
        <tissue evidence="2">Aerial parts of the thallus</tissue>
    </source>
</reference>
<evidence type="ECO:0000313" key="3">
    <source>
        <dbReference type="Proteomes" id="UP001633002"/>
    </source>
</evidence>
<comment type="caution">
    <text evidence="2">The sequence shown here is derived from an EMBL/GenBank/DDBJ whole genome shotgun (WGS) entry which is preliminary data.</text>
</comment>
<feature type="compositionally biased region" description="Basic and acidic residues" evidence="1">
    <location>
        <begin position="111"/>
        <end position="138"/>
    </location>
</feature>
<feature type="region of interest" description="Disordered" evidence="1">
    <location>
        <begin position="108"/>
        <end position="148"/>
    </location>
</feature>
<dbReference type="AlphaFoldDB" id="A0ABD3HFH8"/>
<name>A0ABD3HFH8_9MARC</name>
<evidence type="ECO:0000313" key="2">
    <source>
        <dbReference type="EMBL" id="KAL3689110.1"/>
    </source>
</evidence>
<accession>A0ABD3HFH8</accession>
<sequence length="356" mass="41427">MTNLIRIHQGTYLAMDLHLVSNSTDFSHIKIADIDLGLSPMRLLPVLATSIKKRKRFLASMSHTHTPPSPGELFSKFQFLIPLRSAEIEEQEQNAQDEDEDMGPFATEVLSDSKKDKSREQVPVPERRFKETLREQKPPRVQVGSSRKRRPGEVDSCFVLSKLTPECLIKEQRYICCKSVWNLGINRLRREHRLYFRLSRTERSVYLESLVTKLENGGVVFKLSQILTLVDAKYHLPNNFTKKEMYDHYMTDMVQVQEYLQYSSFKNYWIKYYPLVTTAGNIYAATTNKFFVCDFCELYKSKRDKAVTKIQKAEAVEALKLHRKQQAEERAAAGRRHWRALDSPKDFAYVPIDGMD</sequence>
<proteinExistence type="predicted"/>
<keyword evidence="3" id="KW-1185">Reference proteome</keyword>
<organism evidence="2 3">
    <name type="scientific">Riccia sorocarpa</name>
    <dbReference type="NCBI Taxonomy" id="122646"/>
    <lineage>
        <taxon>Eukaryota</taxon>
        <taxon>Viridiplantae</taxon>
        <taxon>Streptophyta</taxon>
        <taxon>Embryophyta</taxon>
        <taxon>Marchantiophyta</taxon>
        <taxon>Marchantiopsida</taxon>
        <taxon>Marchantiidae</taxon>
        <taxon>Marchantiales</taxon>
        <taxon>Ricciaceae</taxon>
        <taxon>Riccia</taxon>
    </lineage>
</organism>
<dbReference type="Proteomes" id="UP001633002">
    <property type="component" value="Unassembled WGS sequence"/>
</dbReference>
<protein>
    <submittedName>
        <fullName evidence="2">Uncharacterized protein</fullName>
    </submittedName>
</protein>